<organism evidence="1 2">
    <name type="scientific">Pseudomonas sessilinigenes</name>
    <dbReference type="NCBI Taxonomy" id="658629"/>
    <lineage>
        <taxon>Bacteria</taxon>
        <taxon>Pseudomonadati</taxon>
        <taxon>Pseudomonadota</taxon>
        <taxon>Gammaproteobacteria</taxon>
        <taxon>Pseudomonadales</taxon>
        <taxon>Pseudomonadaceae</taxon>
        <taxon>Pseudomonas</taxon>
    </lineage>
</organism>
<name>A0ABX8MJX5_9PSED</name>
<dbReference type="EMBL" id="CP077074">
    <property type="protein sequence ID" value="QXH39649.1"/>
    <property type="molecule type" value="Genomic_DNA"/>
</dbReference>
<dbReference type="Proteomes" id="UP000693952">
    <property type="component" value="Chromosome"/>
</dbReference>
<reference evidence="1" key="1">
    <citation type="submission" date="2021-06" db="EMBL/GenBank/DDBJ databases">
        <title>Updating the genus Pseudomonas: Description of 43 new species and partition of the Pseudomonas putida group.</title>
        <authorList>
            <person name="Girard L."/>
            <person name="Lood C."/>
            <person name="Vandamme P."/>
            <person name="Rokni-Zadeh H."/>
            <person name="van Noort V."/>
            <person name="Hofte M."/>
            <person name="Lavigne R."/>
            <person name="De Mot R."/>
        </authorList>
    </citation>
    <scope>NUCLEOTIDE SEQUENCE</scope>
    <source>
        <strain evidence="1">CMR12a</strain>
    </source>
</reference>
<evidence type="ECO:0000313" key="1">
    <source>
        <dbReference type="EMBL" id="QXH39649.1"/>
    </source>
</evidence>
<evidence type="ECO:0000313" key="2">
    <source>
        <dbReference type="Proteomes" id="UP000693952"/>
    </source>
</evidence>
<gene>
    <name evidence="1" type="ORF">KSS89_26040</name>
</gene>
<proteinExistence type="predicted"/>
<dbReference type="RefSeq" id="WP_124347503.1">
    <property type="nucleotide sequence ID" value="NZ_CP027706.1"/>
</dbReference>
<dbReference type="Gene3D" id="3.90.176.10">
    <property type="entry name" value="Toxin ADP-ribosyltransferase, Chain A, domain 1"/>
    <property type="match status" value="1"/>
</dbReference>
<accession>A0ABX8MJX5</accession>
<keyword evidence="2" id="KW-1185">Reference proteome</keyword>
<sequence>MNHHEAFKAHLGSLPDCAELLRVCRSYKTADNCYAFELNGRLKAGLPIDKFIDDLPHLQKLICATPTNTLTLFRMTSGFEFSVPLLQALEGHFTYQAFMSTTSDKQVLRRFIPPSAAPLVLEIECPPGTALAPLDFFPGISESEYLLGCGTTFQITSKPRVLSPEEASEYAPGQNEVHLIKLKILKSPRYVDTGSLFQIDA</sequence>
<dbReference type="SUPFAM" id="SSF56399">
    <property type="entry name" value="ADP-ribosylation"/>
    <property type="match status" value="1"/>
</dbReference>
<protein>
    <submittedName>
        <fullName evidence="1">ADP-ribosyltransferase</fullName>
    </submittedName>
</protein>